<dbReference type="Proteomes" id="UP001597641">
    <property type="component" value="Unassembled WGS sequence"/>
</dbReference>
<organism evidence="1 2">
    <name type="scientific">Pontibacter toksunensis</name>
    <dbReference type="NCBI Taxonomy" id="1332631"/>
    <lineage>
        <taxon>Bacteria</taxon>
        <taxon>Pseudomonadati</taxon>
        <taxon>Bacteroidota</taxon>
        <taxon>Cytophagia</taxon>
        <taxon>Cytophagales</taxon>
        <taxon>Hymenobacteraceae</taxon>
        <taxon>Pontibacter</taxon>
    </lineage>
</organism>
<sequence>MKLKDFENRNEEVIYSFRLINSSKVISICKDKVNRYLVFRFDTDKRIEFEYPEKLDSTSWKAFELYELKPSGERLMQVLVIILSPFTMLE</sequence>
<comment type="caution">
    <text evidence="1">The sequence shown here is derived from an EMBL/GenBank/DDBJ whole genome shotgun (WGS) entry which is preliminary data.</text>
</comment>
<accession>A0ABW6BZ54</accession>
<proteinExistence type="predicted"/>
<dbReference type="RefSeq" id="WP_377489434.1">
    <property type="nucleotide sequence ID" value="NZ_JBHUOX010000022.1"/>
</dbReference>
<protein>
    <submittedName>
        <fullName evidence="1">Uncharacterized protein</fullName>
    </submittedName>
</protein>
<name>A0ABW6BZ54_9BACT</name>
<evidence type="ECO:0000313" key="2">
    <source>
        <dbReference type="Proteomes" id="UP001597641"/>
    </source>
</evidence>
<reference evidence="2" key="1">
    <citation type="journal article" date="2019" name="Int. J. Syst. Evol. Microbiol.">
        <title>The Global Catalogue of Microorganisms (GCM) 10K type strain sequencing project: providing services to taxonomists for standard genome sequencing and annotation.</title>
        <authorList>
            <consortium name="The Broad Institute Genomics Platform"/>
            <consortium name="The Broad Institute Genome Sequencing Center for Infectious Disease"/>
            <person name="Wu L."/>
            <person name="Ma J."/>
        </authorList>
    </citation>
    <scope>NUCLEOTIDE SEQUENCE [LARGE SCALE GENOMIC DNA]</scope>
    <source>
        <strain evidence="2">KCTC 23984</strain>
    </source>
</reference>
<keyword evidence="2" id="KW-1185">Reference proteome</keyword>
<evidence type="ECO:0000313" key="1">
    <source>
        <dbReference type="EMBL" id="MFD3002978.1"/>
    </source>
</evidence>
<dbReference type="EMBL" id="JBHUOX010000022">
    <property type="protein sequence ID" value="MFD3002978.1"/>
    <property type="molecule type" value="Genomic_DNA"/>
</dbReference>
<gene>
    <name evidence="1" type="ORF">ACFS7Z_21615</name>
</gene>